<name>A0A1Q9EUP4_SYMMI</name>
<keyword evidence="2" id="KW-0472">Membrane</keyword>
<evidence type="ECO:0000313" key="4">
    <source>
        <dbReference type="Proteomes" id="UP000186817"/>
    </source>
</evidence>
<feature type="compositionally biased region" description="Basic and acidic residues" evidence="1">
    <location>
        <begin position="987"/>
        <end position="1000"/>
    </location>
</feature>
<dbReference type="PANTHER" id="PTHR11439">
    <property type="entry name" value="GAG-POL-RELATED RETROTRANSPOSON"/>
    <property type="match status" value="1"/>
</dbReference>
<dbReference type="CDD" id="cd09272">
    <property type="entry name" value="RNase_HI_RT_Ty1"/>
    <property type="match status" value="1"/>
</dbReference>
<keyword evidence="4" id="KW-1185">Reference proteome</keyword>
<feature type="transmembrane region" description="Helical" evidence="2">
    <location>
        <begin position="389"/>
        <end position="412"/>
    </location>
</feature>
<protein>
    <submittedName>
        <fullName evidence="3">Retrovirus-related Pol polyprotein from transposon TNT 1-94</fullName>
    </submittedName>
</protein>
<evidence type="ECO:0000256" key="2">
    <source>
        <dbReference type="SAM" id="Phobius"/>
    </source>
</evidence>
<proteinExistence type="predicted"/>
<keyword evidence="2" id="KW-0812">Transmembrane</keyword>
<comment type="caution">
    <text evidence="3">The sequence shown here is derived from an EMBL/GenBank/DDBJ whole genome shotgun (WGS) entry which is preliminary data.</text>
</comment>
<organism evidence="3 4">
    <name type="scientific">Symbiodinium microadriaticum</name>
    <name type="common">Dinoflagellate</name>
    <name type="synonym">Zooxanthella microadriatica</name>
    <dbReference type="NCBI Taxonomy" id="2951"/>
    <lineage>
        <taxon>Eukaryota</taxon>
        <taxon>Sar</taxon>
        <taxon>Alveolata</taxon>
        <taxon>Dinophyceae</taxon>
        <taxon>Suessiales</taxon>
        <taxon>Symbiodiniaceae</taxon>
        <taxon>Symbiodinium</taxon>
    </lineage>
</organism>
<keyword evidence="2" id="KW-1133">Transmembrane helix</keyword>
<feature type="transmembrane region" description="Helical" evidence="2">
    <location>
        <begin position="338"/>
        <end position="355"/>
    </location>
</feature>
<dbReference type="AlphaFoldDB" id="A0A1Q9EUP4"/>
<sequence>MDPCVCRDGLVVQARSYSEFTFFGTFVFECCGGDAPLRDCELPERHRRHAQVFRTLAVLFLVCGILGTMLTTCCLNARRRHLPLTHGDAELLVPKQQGDGWALHQAVALERWCVSLQDLQQFRRLVMHAVSGGVIQPNERDMFDVRDFHVGPSVYTVNEHFIKPVTAAAGKMSWGLLKNSAGLPCAWDQLEKGDVFVTHCWAEGIYEFIVLRINWGRVVVAPGGNEEGTLASTCVFLMLLFWGLVLSCAAETDWLLFRDAEISSRHLRKDFSGRILDAGCSSSSDKDNIHREVLQSGKMHEVEEAVRVLLHMNVVTNELQRTAALVGKLGDASKFSRVWISVGICAWMCVPLLALRDTLEIQSLAVGMALQAGLWLLGFMISPAGRKKFAAVSLQLWLVALLMLMVLPLFGLSADQTIFWYDIFGGLLLGPFLLVILFAGPYRVAQVPFLGPALVRFFLGDPDFKKALRMELLLKLLRHVSESSWAWAVCSLIASVGAVKRGDEVTVSEEFPSICPQVVALKCLSLELKRLQKSLDEEAAEEDSGEQVCGSVDKLYWNALEALEYQGCELQGYETQLLNSASSVVLRSVSVIDSETPVDQVEPVSTEGFDQRGGVLRLEKMIEDVNLLHIIWFPNEGEDSDTVGGQKAGVVALYVDDILIGAKRSVCEAVIKALQEQWELSSPEWIADTGDQMKFAGYELQKTCEGIRLHQESYTQDLLEQNEEVIAGTERTPAVKMGSFDEVTDDAEKRELTKRSQCLIGQLLWLAGRTRPDLAYGVSMAAQKITSNPREALARAEHLVRYLRGSVSTGLHYKAADGNCGKWDQLRHQQTGSTLDVYTDASFAADEQCRSFGSVHLYWGGALVSWAAARQTLIAAHTAESELYSLSEGHLMGKAFRPTVAALMDVDQKSICCHLYCDNMAAVQLCTLEAGSWRTRHLRLRGAIIRQDLDKEEWALAHLDGVFMPADLGTKPVGEFEEMPGILREDPEFQRVREREEHSNQQRAWRYK</sequence>
<dbReference type="OrthoDB" id="448283at2759"/>
<evidence type="ECO:0000313" key="3">
    <source>
        <dbReference type="EMBL" id="OLQ11120.1"/>
    </source>
</evidence>
<dbReference type="Proteomes" id="UP000186817">
    <property type="component" value="Unassembled WGS sequence"/>
</dbReference>
<dbReference type="EMBL" id="LSRX01000065">
    <property type="protein sequence ID" value="OLQ11120.1"/>
    <property type="molecule type" value="Genomic_DNA"/>
</dbReference>
<dbReference type="PANTHER" id="PTHR11439:SF467">
    <property type="entry name" value="INTEGRASE CATALYTIC DOMAIN-CONTAINING PROTEIN"/>
    <property type="match status" value="1"/>
</dbReference>
<accession>A0A1Q9EUP4</accession>
<gene>
    <name evidence="3" type="ORF">AK812_SmicGene5092</name>
</gene>
<evidence type="ECO:0000256" key="1">
    <source>
        <dbReference type="SAM" id="MobiDB-lite"/>
    </source>
</evidence>
<reference evidence="3 4" key="1">
    <citation type="submission" date="2016-02" db="EMBL/GenBank/DDBJ databases">
        <title>Genome analysis of coral dinoflagellate symbionts highlights evolutionary adaptations to a symbiotic lifestyle.</title>
        <authorList>
            <person name="Aranda M."/>
            <person name="Li Y."/>
            <person name="Liew Y.J."/>
            <person name="Baumgarten S."/>
            <person name="Simakov O."/>
            <person name="Wilson M."/>
            <person name="Piel J."/>
            <person name="Ashoor H."/>
            <person name="Bougouffa S."/>
            <person name="Bajic V.B."/>
            <person name="Ryu T."/>
            <person name="Ravasi T."/>
            <person name="Bayer T."/>
            <person name="Micklem G."/>
            <person name="Kim H."/>
            <person name="Bhak J."/>
            <person name="Lajeunesse T.C."/>
            <person name="Voolstra C.R."/>
        </authorList>
    </citation>
    <scope>NUCLEOTIDE SEQUENCE [LARGE SCALE GENOMIC DNA]</scope>
    <source>
        <strain evidence="3 4">CCMP2467</strain>
    </source>
</reference>
<feature type="transmembrane region" description="Helical" evidence="2">
    <location>
        <begin position="418"/>
        <end position="439"/>
    </location>
</feature>
<feature type="transmembrane region" description="Helical" evidence="2">
    <location>
        <begin position="235"/>
        <end position="257"/>
    </location>
</feature>
<feature type="region of interest" description="Disordered" evidence="1">
    <location>
        <begin position="987"/>
        <end position="1008"/>
    </location>
</feature>
<feature type="transmembrane region" description="Helical" evidence="2">
    <location>
        <begin position="361"/>
        <end position="382"/>
    </location>
</feature>
<feature type="transmembrane region" description="Helical" evidence="2">
    <location>
        <begin position="52"/>
        <end position="70"/>
    </location>
</feature>